<comment type="pathway">
    <text evidence="2">Mycotoxin biosynthesis.</text>
</comment>
<dbReference type="Proteomes" id="UP001140560">
    <property type="component" value="Unassembled WGS sequence"/>
</dbReference>
<name>A0A9W8Y9X3_9PLEO</name>
<feature type="transmembrane region" description="Helical" evidence="11">
    <location>
        <begin position="6"/>
        <end position="23"/>
    </location>
</feature>
<evidence type="ECO:0000256" key="8">
    <source>
        <dbReference type="ARBA" id="ARBA00023033"/>
    </source>
</evidence>
<dbReference type="Gene3D" id="1.10.630.10">
    <property type="entry name" value="Cytochrome P450"/>
    <property type="match status" value="1"/>
</dbReference>
<gene>
    <name evidence="12" type="ORF">N0V83_004531</name>
</gene>
<keyword evidence="6 10" id="KW-0560">Oxidoreductase</keyword>
<dbReference type="OrthoDB" id="1844152at2759"/>
<evidence type="ECO:0000313" key="12">
    <source>
        <dbReference type="EMBL" id="KAJ4371314.1"/>
    </source>
</evidence>
<evidence type="ECO:0000256" key="2">
    <source>
        <dbReference type="ARBA" id="ARBA00004685"/>
    </source>
</evidence>
<dbReference type="EMBL" id="JAPEUY010000007">
    <property type="protein sequence ID" value="KAJ4371314.1"/>
    <property type="molecule type" value="Genomic_DNA"/>
</dbReference>
<evidence type="ECO:0000313" key="13">
    <source>
        <dbReference type="Proteomes" id="UP001140560"/>
    </source>
</evidence>
<evidence type="ECO:0000256" key="11">
    <source>
        <dbReference type="SAM" id="Phobius"/>
    </source>
</evidence>
<reference evidence="12" key="1">
    <citation type="submission" date="2022-10" db="EMBL/GenBank/DDBJ databases">
        <title>Tapping the CABI collections for fungal endophytes: first genome assemblies for Collariella, Neodidymelliopsis, Ascochyta clinopodiicola, Didymella pomorum, Didymosphaeria variabile, Neocosmospora piperis and Neocucurbitaria cava.</title>
        <authorList>
            <person name="Hill R."/>
        </authorList>
    </citation>
    <scope>NUCLEOTIDE SEQUENCE</scope>
    <source>
        <strain evidence="12">IMI 356814</strain>
    </source>
</reference>
<feature type="binding site" description="axial binding residue" evidence="9">
    <location>
        <position position="472"/>
    </location>
    <ligand>
        <name>heme</name>
        <dbReference type="ChEBI" id="CHEBI:30413"/>
    </ligand>
    <ligandPart>
        <name>Fe</name>
        <dbReference type="ChEBI" id="CHEBI:18248"/>
    </ligandPart>
</feature>
<keyword evidence="11" id="KW-1133">Transmembrane helix</keyword>
<dbReference type="AlphaFoldDB" id="A0A9W8Y9X3"/>
<dbReference type="PANTHER" id="PTHR46206">
    <property type="entry name" value="CYTOCHROME P450"/>
    <property type="match status" value="1"/>
</dbReference>
<evidence type="ECO:0000256" key="10">
    <source>
        <dbReference type="RuleBase" id="RU000461"/>
    </source>
</evidence>
<keyword evidence="11" id="KW-0812">Transmembrane</keyword>
<dbReference type="PROSITE" id="PS00086">
    <property type="entry name" value="CYTOCHROME_P450"/>
    <property type="match status" value="1"/>
</dbReference>
<comment type="cofactor">
    <cofactor evidence="1 9">
        <name>heme</name>
        <dbReference type="ChEBI" id="CHEBI:30413"/>
    </cofactor>
</comment>
<protein>
    <recommendedName>
        <fullName evidence="14">Cytochrome P450</fullName>
    </recommendedName>
</protein>
<keyword evidence="13" id="KW-1185">Reference proteome</keyword>
<accession>A0A9W8Y9X3</accession>
<dbReference type="PRINTS" id="PR00465">
    <property type="entry name" value="EP450IV"/>
</dbReference>
<evidence type="ECO:0008006" key="14">
    <source>
        <dbReference type="Google" id="ProtNLM"/>
    </source>
</evidence>
<dbReference type="PANTHER" id="PTHR46206:SF1">
    <property type="entry name" value="P450, PUTATIVE (EUROFUNG)-RELATED"/>
    <property type="match status" value="1"/>
</dbReference>
<dbReference type="Pfam" id="PF00067">
    <property type="entry name" value="p450"/>
    <property type="match status" value="1"/>
</dbReference>
<dbReference type="SUPFAM" id="SSF48264">
    <property type="entry name" value="Cytochrome P450"/>
    <property type="match status" value="1"/>
</dbReference>
<evidence type="ECO:0000256" key="9">
    <source>
        <dbReference type="PIRSR" id="PIRSR602403-1"/>
    </source>
</evidence>
<evidence type="ECO:0000256" key="7">
    <source>
        <dbReference type="ARBA" id="ARBA00023004"/>
    </source>
</evidence>
<dbReference type="CDD" id="cd11041">
    <property type="entry name" value="CYP503A1-like"/>
    <property type="match status" value="1"/>
</dbReference>
<dbReference type="InterPro" id="IPR001128">
    <property type="entry name" value="Cyt_P450"/>
</dbReference>
<dbReference type="InterPro" id="IPR002403">
    <property type="entry name" value="Cyt_P450_E_grp-IV"/>
</dbReference>
<dbReference type="InterPro" id="IPR036396">
    <property type="entry name" value="Cyt_P450_sf"/>
</dbReference>
<dbReference type="GO" id="GO:0005506">
    <property type="term" value="F:iron ion binding"/>
    <property type="evidence" value="ECO:0007669"/>
    <property type="project" value="InterPro"/>
</dbReference>
<comment type="caution">
    <text evidence="12">The sequence shown here is derived from an EMBL/GenBank/DDBJ whole genome shotgun (WGS) entry which is preliminary data.</text>
</comment>
<dbReference type="GO" id="GO:0020037">
    <property type="term" value="F:heme binding"/>
    <property type="evidence" value="ECO:0007669"/>
    <property type="project" value="InterPro"/>
</dbReference>
<dbReference type="GO" id="GO:0004497">
    <property type="term" value="F:monooxygenase activity"/>
    <property type="evidence" value="ECO:0007669"/>
    <property type="project" value="UniProtKB-KW"/>
</dbReference>
<comment type="similarity">
    <text evidence="3 10">Belongs to the cytochrome P450 family.</text>
</comment>
<keyword evidence="8 10" id="KW-0503">Monooxygenase</keyword>
<evidence type="ECO:0000256" key="1">
    <source>
        <dbReference type="ARBA" id="ARBA00001971"/>
    </source>
</evidence>
<dbReference type="GO" id="GO:0016705">
    <property type="term" value="F:oxidoreductase activity, acting on paired donors, with incorporation or reduction of molecular oxygen"/>
    <property type="evidence" value="ECO:0007669"/>
    <property type="project" value="InterPro"/>
</dbReference>
<evidence type="ECO:0000256" key="5">
    <source>
        <dbReference type="ARBA" id="ARBA00022723"/>
    </source>
</evidence>
<evidence type="ECO:0000256" key="6">
    <source>
        <dbReference type="ARBA" id="ARBA00023002"/>
    </source>
</evidence>
<keyword evidence="5 9" id="KW-0479">Metal-binding</keyword>
<dbReference type="InterPro" id="IPR017972">
    <property type="entry name" value="Cyt_P450_CS"/>
</dbReference>
<keyword evidence="4 9" id="KW-0349">Heme</keyword>
<keyword evidence="11" id="KW-0472">Membrane</keyword>
<organism evidence="12 13">
    <name type="scientific">Neocucurbitaria cava</name>
    <dbReference type="NCBI Taxonomy" id="798079"/>
    <lineage>
        <taxon>Eukaryota</taxon>
        <taxon>Fungi</taxon>
        <taxon>Dikarya</taxon>
        <taxon>Ascomycota</taxon>
        <taxon>Pezizomycotina</taxon>
        <taxon>Dothideomycetes</taxon>
        <taxon>Pleosporomycetidae</taxon>
        <taxon>Pleosporales</taxon>
        <taxon>Pleosporineae</taxon>
        <taxon>Cucurbitariaceae</taxon>
        <taxon>Neocucurbitaria</taxon>
    </lineage>
</organism>
<evidence type="ECO:0000256" key="3">
    <source>
        <dbReference type="ARBA" id="ARBA00010617"/>
    </source>
</evidence>
<evidence type="ECO:0000256" key="4">
    <source>
        <dbReference type="ARBA" id="ARBA00022617"/>
    </source>
</evidence>
<proteinExistence type="inferred from homology"/>
<sequence length="525" mass="59631">MSWALNIIYSIIAITAFILIKLIQLKFSPRPALFNELDSVHPSPEWCPPTFARNVTTSILWFREYTNEGYQKFSKALDRPFALLTPWVRGATVLVLPPSRIPLLTRPDKAKDGEWTNLHGLLETTQLTYVVDDANVYQNLVHFDVVRKHMAPSDMRRLATVTAKETDLAFRDIWGTSTSWKTIKGWDECGRIISRASQRFLIGLPLSRDETMLETSRLYANALLVGGAIINCFPPWIRWVVAPLIAIRARYFQARYVKMLVPVVEERIRQYEAGLYKESDEDDFLQRMIPMCAKDAEQLNAERIALRTASLLTPLIFAICYVFAHCVLDIYSSPDKVEILAGLEEECRRVSAEFGGLSSSASMDALKGIDSTIRESMRVSDVMITNIFRDVTAGEVDVGNGLRVGPGVRMLFPTQNIHMDPDNYDDPTRFDAFRFSRPFKDKKSLGDESGEQDLITTPTPTFMPWGYGRHACPGRYFAAQSMKQALSYLVLNYDVELVGPRPKRKALLNMMIPPVDAKIRIRRKA</sequence>
<keyword evidence="7 9" id="KW-0408">Iron</keyword>